<evidence type="ECO:0000313" key="3">
    <source>
        <dbReference type="Proteomes" id="UP000319976"/>
    </source>
</evidence>
<accession>A0A517TB08</accession>
<dbReference type="GO" id="GO:0016747">
    <property type="term" value="F:acyltransferase activity, transferring groups other than amino-acyl groups"/>
    <property type="evidence" value="ECO:0007669"/>
    <property type="project" value="InterPro"/>
</dbReference>
<keyword evidence="2" id="KW-0808">Transferase</keyword>
<gene>
    <name evidence="2" type="ORF">V22_28120</name>
</gene>
<dbReference type="Pfam" id="PF18014">
    <property type="entry name" value="Acetyltransf_18"/>
    <property type="match status" value="1"/>
</dbReference>
<reference evidence="2 3" key="1">
    <citation type="submission" date="2019-02" db="EMBL/GenBank/DDBJ databases">
        <title>Deep-cultivation of Planctomycetes and their phenomic and genomic characterization uncovers novel biology.</title>
        <authorList>
            <person name="Wiegand S."/>
            <person name="Jogler M."/>
            <person name="Boedeker C."/>
            <person name="Pinto D."/>
            <person name="Vollmers J."/>
            <person name="Rivas-Marin E."/>
            <person name="Kohn T."/>
            <person name="Peeters S.H."/>
            <person name="Heuer A."/>
            <person name="Rast P."/>
            <person name="Oberbeckmann S."/>
            <person name="Bunk B."/>
            <person name="Jeske O."/>
            <person name="Meyerdierks A."/>
            <person name="Storesund J.E."/>
            <person name="Kallscheuer N."/>
            <person name="Luecker S."/>
            <person name="Lage O.M."/>
            <person name="Pohl T."/>
            <person name="Merkel B.J."/>
            <person name="Hornburger P."/>
            <person name="Mueller R.-W."/>
            <person name="Bruemmer F."/>
            <person name="Labrenz M."/>
            <person name="Spormann A.M."/>
            <person name="Op den Camp H."/>
            <person name="Overmann J."/>
            <person name="Amann R."/>
            <person name="Jetten M.S.M."/>
            <person name="Mascher T."/>
            <person name="Medema M.H."/>
            <person name="Devos D.P."/>
            <person name="Kaster A.-K."/>
            <person name="Ovreas L."/>
            <person name="Rohde M."/>
            <person name="Galperin M.Y."/>
            <person name="Jogler C."/>
        </authorList>
    </citation>
    <scope>NUCLEOTIDE SEQUENCE [LARGE SCALE GENOMIC DNA]</scope>
    <source>
        <strain evidence="2 3">V22</strain>
    </source>
</reference>
<sequence length="288" mass="31800">MTDNLTFRPMTRDELDLCLDWAAAEGWNPGLHDAEAFWAADPDGFVVAEQDGEIIGTGAIVKYSPRLGAMGLFIMRPDKRGQGLGRQLWYHRRDLLLSRMDDDATIMMDGVVAMQPFYAEGGFGLEHQSTRRAGVVQGGVEPSDQIVPLHEVMFEDVVAFDAEHFGTERRLFLAHWIDPADGTGLALVDESGEIAGMGVIRLCRNGSYKIGPLFARTADAAEELFLQLAKHADGKELCLDTPDTNQAALNLAEKYGLHSQFTCGRMYFGPNPWLPTEQIYGVTTFELG</sequence>
<dbReference type="InterPro" id="IPR052729">
    <property type="entry name" value="Acyl/Acetyltrans_Enzymes"/>
</dbReference>
<dbReference type="InterPro" id="IPR000182">
    <property type="entry name" value="GNAT_dom"/>
</dbReference>
<evidence type="ECO:0000313" key="2">
    <source>
        <dbReference type="EMBL" id="QDT65557.1"/>
    </source>
</evidence>
<feature type="domain" description="N-acetyltransferase" evidence="1">
    <location>
        <begin position="5"/>
        <end position="147"/>
    </location>
</feature>
<proteinExistence type="predicted"/>
<dbReference type="CDD" id="cd04301">
    <property type="entry name" value="NAT_SF"/>
    <property type="match status" value="1"/>
</dbReference>
<name>A0A517TB08_9PLAN</name>
<dbReference type="Pfam" id="PF00583">
    <property type="entry name" value="Acetyltransf_1"/>
    <property type="match status" value="1"/>
</dbReference>
<dbReference type="Gene3D" id="3.40.630.90">
    <property type="match status" value="1"/>
</dbReference>
<dbReference type="PROSITE" id="PS51186">
    <property type="entry name" value="GNAT"/>
    <property type="match status" value="1"/>
</dbReference>
<dbReference type="PANTHER" id="PTHR47237:SF1">
    <property type="entry name" value="SLL0310 PROTEIN"/>
    <property type="match status" value="1"/>
</dbReference>
<organism evidence="2 3">
    <name type="scientific">Calycomorphotria hydatis</name>
    <dbReference type="NCBI Taxonomy" id="2528027"/>
    <lineage>
        <taxon>Bacteria</taxon>
        <taxon>Pseudomonadati</taxon>
        <taxon>Planctomycetota</taxon>
        <taxon>Planctomycetia</taxon>
        <taxon>Planctomycetales</taxon>
        <taxon>Planctomycetaceae</taxon>
        <taxon>Calycomorphotria</taxon>
    </lineage>
</organism>
<protein>
    <submittedName>
        <fullName evidence="2">Acetyltransferase (GNAT) family protein</fullName>
    </submittedName>
</protein>
<dbReference type="Proteomes" id="UP000319976">
    <property type="component" value="Chromosome"/>
</dbReference>
<dbReference type="SUPFAM" id="SSF55729">
    <property type="entry name" value="Acyl-CoA N-acyltransferases (Nat)"/>
    <property type="match status" value="1"/>
</dbReference>
<dbReference type="PANTHER" id="PTHR47237">
    <property type="entry name" value="SLL0310 PROTEIN"/>
    <property type="match status" value="1"/>
</dbReference>
<dbReference type="AlphaFoldDB" id="A0A517TB08"/>
<keyword evidence="3" id="KW-1185">Reference proteome</keyword>
<dbReference type="Gene3D" id="3.40.630.30">
    <property type="match status" value="1"/>
</dbReference>
<dbReference type="InterPro" id="IPR016181">
    <property type="entry name" value="Acyl_CoA_acyltransferase"/>
</dbReference>
<dbReference type="EMBL" id="CP036316">
    <property type="protein sequence ID" value="QDT65557.1"/>
    <property type="molecule type" value="Genomic_DNA"/>
</dbReference>
<dbReference type="KEGG" id="chya:V22_28120"/>
<evidence type="ECO:0000259" key="1">
    <source>
        <dbReference type="PROSITE" id="PS51186"/>
    </source>
</evidence>
<dbReference type="RefSeq" id="WP_197439609.1">
    <property type="nucleotide sequence ID" value="NZ_CP036316.1"/>
</dbReference>
<dbReference type="InterPro" id="IPR041496">
    <property type="entry name" value="YitH/HolE_GNAT"/>
</dbReference>